<dbReference type="Proteomes" id="UP001295423">
    <property type="component" value="Unassembled WGS sequence"/>
</dbReference>
<sequence>MLDAPILHISSDDEFLIGEEMSQRRITVGREPPKIAYFRNFASQNIQRGKSHKKPTMVWQKVLGLAALLAGSFDHVSGQEFYSPGHFDIVEKFSNLDDFNNEKVAFGDVNLANAPMFRGAPHMPGQGGWPTIRYYNEETGPDGGAYTKVTQEAMCTELGDRMRMIDYVESYGDTVLCGLDGTNCNEQELKYLEKYKEKDKADLKAQLQRVEEMLEKPMKDTLRLWAYRRMRILKHLLSAGVFDSPEL</sequence>
<comment type="caution">
    <text evidence="1">The sequence shown here is derived from an EMBL/GenBank/DDBJ whole genome shotgun (WGS) entry which is preliminary data.</text>
</comment>
<proteinExistence type="predicted"/>
<keyword evidence="2" id="KW-1185">Reference proteome</keyword>
<gene>
    <name evidence="1" type="ORF">CYCCA115_LOCUS6812</name>
</gene>
<evidence type="ECO:0000313" key="1">
    <source>
        <dbReference type="EMBL" id="CAJ1939963.1"/>
    </source>
</evidence>
<protein>
    <submittedName>
        <fullName evidence="1">Uncharacterized protein</fullName>
    </submittedName>
</protein>
<accession>A0AAD2FLA6</accession>
<name>A0AAD2FLA6_9STRA</name>
<reference evidence="1" key="1">
    <citation type="submission" date="2023-08" db="EMBL/GenBank/DDBJ databases">
        <authorList>
            <person name="Audoor S."/>
            <person name="Bilcke G."/>
        </authorList>
    </citation>
    <scope>NUCLEOTIDE SEQUENCE</scope>
</reference>
<dbReference type="EMBL" id="CAKOGP040000879">
    <property type="protein sequence ID" value="CAJ1939963.1"/>
    <property type="molecule type" value="Genomic_DNA"/>
</dbReference>
<dbReference type="AlphaFoldDB" id="A0AAD2FLA6"/>
<evidence type="ECO:0000313" key="2">
    <source>
        <dbReference type="Proteomes" id="UP001295423"/>
    </source>
</evidence>
<organism evidence="1 2">
    <name type="scientific">Cylindrotheca closterium</name>
    <dbReference type="NCBI Taxonomy" id="2856"/>
    <lineage>
        <taxon>Eukaryota</taxon>
        <taxon>Sar</taxon>
        <taxon>Stramenopiles</taxon>
        <taxon>Ochrophyta</taxon>
        <taxon>Bacillariophyta</taxon>
        <taxon>Bacillariophyceae</taxon>
        <taxon>Bacillariophycidae</taxon>
        <taxon>Bacillariales</taxon>
        <taxon>Bacillariaceae</taxon>
        <taxon>Cylindrotheca</taxon>
    </lineage>
</organism>